<name>A0A6F8ZK18_9FIRM</name>
<dbReference type="EMBL" id="LR778114">
    <property type="protein sequence ID" value="CAB1130077.1"/>
    <property type="molecule type" value="Genomic_DNA"/>
</dbReference>
<dbReference type="InterPro" id="IPR002477">
    <property type="entry name" value="Peptidoglycan-bd-like"/>
</dbReference>
<evidence type="ECO:0000313" key="2">
    <source>
        <dbReference type="EMBL" id="CAB1130077.1"/>
    </source>
</evidence>
<feature type="domain" description="Peptidoglycan binding-like" evidence="1">
    <location>
        <begin position="28"/>
        <end position="90"/>
    </location>
</feature>
<dbReference type="Gene3D" id="1.10.101.10">
    <property type="entry name" value="PGBD-like superfamily/PGBD"/>
    <property type="match status" value="3"/>
</dbReference>
<feature type="domain" description="Peptidoglycan binding-like" evidence="1">
    <location>
        <begin position="192"/>
        <end position="245"/>
    </location>
</feature>
<gene>
    <name evidence="2" type="ORF">R50_2585</name>
</gene>
<dbReference type="Proteomes" id="UP000503399">
    <property type="component" value="Chromosome"/>
</dbReference>
<dbReference type="KEGG" id="hfv:R50_2585"/>
<dbReference type="InterPro" id="IPR036366">
    <property type="entry name" value="PGBDSf"/>
</dbReference>
<evidence type="ECO:0000313" key="3">
    <source>
        <dbReference type="Proteomes" id="UP000503399"/>
    </source>
</evidence>
<dbReference type="SUPFAM" id="SSF47090">
    <property type="entry name" value="PGBD-like"/>
    <property type="match status" value="3"/>
</dbReference>
<evidence type="ECO:0000259" key="1">
    <source>
        <dbReference type="Pfam" id="PF01471"/>
    </source>
</evidence>
<keyword evidence="3" id="KW-1185">Reference proteome</keyword>
<sequence>MGRFETTFAPFVAFGSRTLALREPPAAGTDVAVLQSLLNRAAGLLESCHSPGPGEVAVTGVYLEETAAAVAWLQAYFRLPPTGVVEAATYLCLGQAVRLPAVRGPVFGSRPLRPGDRGADVAVLQNRLHCTPVRGLLTLPASGFLDAATWKALTAFLGERPGERGLDGAAYDALWTGTGAGGRVLFVGHAGLDVAWMQHRLRAAGYYPGPLHGFFDLATERAVRALQATEGILADGVVGPETYWALGRAGA</sequence>
<proteinExistence type="predicted"/>
<organism evidence="2 3">
    <name type="scientific">Candidatus Hydrogenisulfobacillus filiaventi</name>
    <dbReference type="NCBI Taxonomy" id="2707344"/>
    <lineage>
        <taxon>Bacteria</taxon>
        <taxon>Bacillati</taxon>
        <taxon>Bacillota</taxon>
        <taxon>Clostridia</taxon>
        <taxon>Eubacteriales</taxon>
        <taxon>Clostridiales Family XVII. Incertae Sedis</taxon>
        <taxon>Candidatus Hydrogenisulfobacillus</taxon>
    </lineage>
</organism>
<dbReference type="InterPro" id="IPR036365">
    <property type="entry name" value="PGBD-like_sf"/>
</dbReference>
<dbReference type="Pfam" id="PF01471">
    <property type="entry name" value="PG_binding_1"/>
    <property type="match status" value="2"/>
</dbReference>
<accession>A0A6F8ZK18</accession>
<reference evidence="2 3" key="1">
    <citation type="submission" date="2020-02" db="EMBL/GenBank/DDBJ databases">
        <authorList>
            <person name="Hogendoorn C."/>
        </authorList>
    </citation>
    <scope>NUCLEOTIDE SEQUENCE [LARGE SCALE GENOMIC DNA]</scope>
    <source>
        <strain evidence="2">R501</strain>
    </source>
</reference>
<dbReference type="AlphaFoldDB" id="A0A6F8ZK18"/>
<protein>
    <recommendedName>
        <fullName evidence="1">Peptidoglycan binding-like domain-containing protein</fullName>
    </recommendedName>
</protein>